<dbReference type="STRING" id="1770058.A3840_11460"/>
<proteinExistence type="inferred from homology"/>
<keyword evidence="7" id="KW-1185">Reference proteome</keyword>
<dbReference type="InterPro" id="IPR036390">
    <property type="entry name" value="WH_DNA-bd_sf"/>
</dbReference>
<keyword evidence="3" id="KW-0238">DNA-binding</keyword>
<dbReference type="Gene3D" id="1.10.10.10">
    <property type="entry name" value="Winged helix-like DNA-binding domain superfamily/Winged helix DNA-binding domain"/>
    <property type="match status" value="1"/>
</dbReference>
<accession>A0A178HW82</accession>
<dbReference type="InterPro" id="IPR000847">
    <property type="entry name" value="LysR_HTH_N"/>
</dbReference>
<dbReference type="GO" id="GO:0043565">
    <property type="term" value="F:sequence-specific DNA binding"/>
    <property type="evidence" value="ECO:0007669"/>
    <property type="project" value="TreeGrafter"/>
</dbReference>
<comment type="caution">
    <text evidence="6">The sequence shown here is derived from an EMBL/GenBank/DDBJ whole genome shotgun (WGS) entry which is preliminary data.</text>
</comment>
<evidence type="ECO:0000256" key="2">
    <source>
        <dbReference type="ARBA" id="ARBA00023015"/>
    </source>
</evidence>
<dbReference type="OrthoDB" id="9807765at2"/>
<dbReference type="Proteomes" id="UP000078389">
    <property type="component" value="Unassembled WGS sequence"/>
</dbReference>
<feature type="domain" description="HTH lysR-type" evidence="5">
    <location>
        <begin position="9"/>
        <end position="66"/>
    </location>
</feature>
<keyword evidence="2" id="KW-0805">Transcription regulation</keyword>
<evidence type="ECO:0000313" key="7">
    <source>
        <dbReference type="Proteomes" id="UP000078389"/>
    </source>
</evidence>
<sequence length="308" mass="33620">MANKKVQPISVKHIENYDAIAATGSTSAAAAALGLSQSNASRMLQQLEEYLGVELFYRDKNRLSPTKEGTHLGPEIRAIADRLQALRTSARELEAGTSKQIRLRIAFPSSLTVSLVPPMLGQFRQSFPNVSVEIFAGPYTAIERMVVDGVADIGFTRVPLTLSGLRREFEIGSRNVCALHEDHPLASRKSLTVAELEGHDMVLLNRERPARHELEAIFYKAGLRLKPVAEAHSVACACALAAANLGITIVSELLARPNLAANLRLVPLEPILPVNYAVIMSEKTAAPKVATLFVRHLQEWLEKNAFGS</sequence>
<reference evidence="6 7" key="1">
    <citation type="submission" date="2016-03" db="EMBL/GenBank/DDBJ databases">
        <title>Genome sequencing of Devosia sp. S37.</title>
        <authorList>
            <person name="Mohd Nor M."/>
        </authorList>
    </citation>
    <scope>NUCLEOTIDE SEQUENCE [LARGE SCALE GENOMIC DNA]</scope>
    <source>
        <strain evidence="6 7">S37</strain>
    </source>
</reference>
<dbReference type="PANTHER" id="PTHR30427">
    <property type="entry name" value="TRANSCRIPTIONAL ACTIVATOR PROTEIN LYSR"/>
    <property type="match status" value="1"/>
</dbReference>
<protein>
    <submittedName>
        <fullName evidence="6">Transcriptional regulator</fullName>
    </submittedName>
</protein>
<evidence type="ECO:0000256" key="3">
    <source>
        <dbReference type="ARBA" id="ARBA00023125"/>
    </source>
</evidence>
<dbReference type="Pfam" id="PF00126">
    <property type="entry name" value="HTH_1"/>
    <property type="match status" value="1"/>
</dbReference>
<evidence type="ECO:0000313" key="6">
    <source>
        <dbReference type="EMBL" id="OAM76949.1"/>
    </source>
</evidence>
<dbReference type="RefSeq" id="WP_067456560.1">
    <property type="nucleotide sequence ID" value="NZ_LVVY01000089.1"/>
</dbReference>
<dbReference type="InterPro" id="IPR036388">
    <property type="entry name" value="WH-like_DNA-bd_sf"/>
</dbReference>
<dbReference type="PANTHER" id="PTHR30427:SF1">
    <property type="entry name" value="TRANSCRIPTIONAL ACTIVATOR PROTEIN LYSR"/>
    <property type="match status" value="1"/>
</dbReference>
<evidence type="ECO:0000259" key="5">
    <source>
        <dbReference type="PROSITE" id="PS50931"/>
    </source>
</evidence>
<name>A0A178HW82_9HYPH</name>
<dbReference type="SUPFAM" id="SSF46785">
    <property type="entry name" value="Winged helix' DNA-binding domain"/>
    <property type="match status" value="1"/>
</dbReference>
<dbReference type="AlphaFoldDB" id="A0A178HW82"/>
<dbReference type="Pfam" id="PF03466">
    <property type="entry name" value="LysR_substrate"/>
    <property type="match status" value="1"/>
</dbReference>
<keyword evidence="4" id="KW-0804">Transcription</keyword>
<dbReference type="PROSITE" id="PS50931">
    <property type="entry name" value="HTH_LYSR"/>
    <property type="match status" value="1"/>
</dbReference>
<dbReference type="SUPFAM" id="SSF53850">
    <property type="entry name" value="Periplasmic binding protein-like II"/>
    <property type="match status" value="1"/>
</dbReference>
<organism evidence="6 7">
    <name type="scientific">Devosia elaeis</name>
    <dbReference type="NCBI Taxonomy" id="1770058"/>
    <lineage>
        <taxon>Bacteria</taxon>
        <taxon>Pseudomonadati</taxon>
        <taxon>Pseudomonadota</taxon>
        <taxon>Alphaproteobacteria</taxon>
        <taxon>Hyphomicrobiales</taxon>
        <taxon>Devosiaceae</taxon>
        <taxon>Devosia</taxon>
    </lineage>
</organism>
<dbReference type="PRINTS" id="PR00039">
    <property type="entry name" value="HTHLYSR"/>
</dbReference>
<comment type="similarity">
    <text evidence="1">Belongs to the LysR transcriptional regulatory family.</text>
</comment>
<dbReference type="GO" id="GO:0003700">
    <property type="term" value="F:DNA-binding transcription factor activity"/>
    <property type="evidence" value="ECO:0007669"/>
    <property type="project" value="InterPro"/>
</dbReference>
<dbReference type="InterPro" id="IPR005119">
    <property type="entry name" value="LysR_subst-bd"/>
</dbReference>
<evidence type="ECO:0000256" key="1">
    <source>
        <dbReference type="ARBA" id="ARBA00009437"/>
    </source>
</evidence>
<dbReference type="GO" id="GO:0010628">
    <property type="term" value="P:positive regulation of gene expression"/>
    <property type="evidence" value="ECO:0007669"/>
    <property type="project" value="TreeGrafter"/>
</dbReference>
<gene>
    <name evidence="6" type="ORF">A3840_11460</name>
</gene>
<dbReference type="EMBL" id="LVVY01000089">
    <property type="protein sequence ID" value="OAM76949.1"/>
    <property type="molecule type" value="Genomic_DNA"/>
</dbReference>
<evidence type="ECO:0000256" key="4">
    <source>
        <dbReference type="ARBA" id="ARBA00023163"/>
    </source>
</evidence>
<dbReference type="Gene3D" id="3.40.190.290">
    <property type="match status" value="1"/>
</dbReference>